<feature type="compositionally biased region" description="Basic residues" evidence="1">
    <location>
        <begin position="119"/>
        <end position="135"/>
    </location>
</feature>
<dbReference type="EMBL" id="JAIWYP010000006">
    <property type="protein sequence ID" value="KAH3813806.1"/>
    <property type="molecule type" value="Genomic_DNA"/>
</dbReference>
<comment type="caution">
    <text evidence="2">The sequence shown here is derived from an EMBL/GenBank/DDBJ whole genome shotgun (WGS) entry which is preliminary data.</text>
</comment>
<reference evidence="2" key="2">
    <citation type="submission" date="2020-11" db="EMBL/GenBank/DDBJ databases">
        <authorList>
            <person name="McCartney M.A."/>
            <person name="Auch B."/>
            <person name="Kono T."/>
            <person name="Mallez S."/>
            <person name="Becker A."/>
            <person name="Gohl D.M."/>
            <person name="Silverstein K.A.T."/>
            <person name="Koren S."/>
            <person name="Bechman K.B."/>
            <person name="Herman A."/>
            <person name="Abrahante J.E."/>
            <person name="Garbe J."/>
        </authorList>
    </citation>
    <scope>NUCLEOTIDE SEQUENCE</scope>
    <source>
        <strain evidence="2">Duluth1</strain>
        <tissue evidence="2">Whole animal</tissue>
    </source>
</reference>
<keyword evidence="3" id="KW-1185">Reference proteome</keyword>
<sequence>MIEKVKTTDNSPKLLRDALHTTEKQSVGYIDHDSQMTPIDFEVTSRYSKVQLKEDATVGQQFHLKAAGNHLCEILHLEDTKDELDPWEQVCGFLDQQSLQSFVLLDPVTVTDSALPKTSGKRKKSSPKQQNRKRKNEQIPNPRTKKVTPKPKGASTLKSTLKRASHPQDASTPKDLISNEIMHKTHLAKAMTGEIREGLLIAEHYAMVVVISKKFALPISTVEENMRWALRRLRVMYCGENI</sequence>
<evidence type="ECO:0000313" key="2">
    <source>
        <dbReference type="EMBL" id="KAH3813806.1"/>
    </source>
</evidence>
<name>A0A9D4GE62_DREPO</name>
<dbReference type="Proteomes" id="UP000828390">
    <property type="component" value="Unassembled WGS sequence"/>
</dbReference>
<feature type="region of interest" description="Disordered" evidence="1">
    <location>
        <begin position="113"/>
        <end position="177"/>
    </location>
</feature>
<dbReference type="AlphaFoldDB" id="A0A9D4GE62"/>
<evidence type="ECO:0000256" key="1">
    <source>
        <dbReference type="SAM" id="MobiDB-lite"/>
    </source>
</evidence>
<protein>
    <submittedName>
        <fullName evidence="2">Uncharacterized protein</fullName>
    </submittedName>
</protein>
<proteinExistence type="predicted"/>
<evidence type="ECO:0000313" key="3">
    <source>
        <dbReference type="Proteomes" id="UP000828390"/>
    </source>
</evidence>
<gene>
    <name evidence="2" type="ORF">DPMN_142275</name>
</gene>
<accession>A0A9D4GE62</accession>
<organism evidence="2 3">
    <name type="scientific">Dreissena polymorpha</name>
    <name type="common">Zebra mussel</name>
    <name type="synonym">Mytilus polymorpha</name>
    <dbReference type="NCBI Taxonomy" id="45954"/>
    <lineage>
        <taxon>Eukaryota</taxon>
        <taxon>Metazoa</taxon>
        <taxon>Spiralia</taxon>
        <taxon>Lophotrochozoa</taxon>
        <taxon>Mollusca</taxon>
        <taxon>Bivalvia</taxon>
        <taxon>Autobranchia</taxon>
        <taxon>Heteroconchia</taxon>
        <taxon>Euheterodonta</taxon>
        <taxon>Imparidentia</taxon>
        <taxon>Neoheterodontei</taxon>
        <taxon>Myida</taxon>
        <taxon>Dreissenoidea</taxon>
        <taxon>Dreissenidae</taxon>
        <taxon>Dreissena</taxon>
    </lineage>
</organism>
<reference evidence="2" key="1">
    <citation type="journal article" date="2019" name="bioRxiv">
        <title>The Genome of the Zebra Mussel, Dreissena polymorpha: A Resource for Invasive Species Research.</title>
        <authorList>
            <person name="McCartney M.A."/>
            <person name="Auch B."/>
            <person name="Kono T."/>
            <person name="Mallez S."/>
            <person name="Zhang Y."/>
            <person name="Obille A."/>
            <person name="Becker A."/>
            <person name="Abrahante J.E."/>
            <person name="Garbe J."/>
            <person name="Badalamenti J.P."/>
            <person name="Herman A."/>
            <person name="Mangelson H."/>
            <person name="Liachko I."/>
            <person name="Sullivan S."/>
            <person name="Sone E.D."/>
            <person name="Koren S."/>
            <person name="Silverstein K.A.T."/>
            <person name="Beckman K.B."/>
            <person name="Gohl D.M."/>
        </authorList>
    </citation>
    <scope>NUCLEOTIDE SEQUENCE</scope>
    <source>
        <strain evidence="2">Duluth1</strain>
        <tissue evidence="2">Whole animal</tissue>
    </source>
</reference>